<reference evidence="1" key="1">
    <citation type="submission" date="2021-05" db="EMBL/GenBank/DDBJ databases">
        <authorList>
            <person name="Pietrasiak N."/>
            <person name="Ward R."/>
            <person name="Stajich J.E."/>
            <person name="Kurbessoian T."/>
        </authorList>
    </citation>
    <scope>NUCLEOTIDE SEQUENCE</scope>
    <source>
        <strain evidence="1">JT2-VF2</strain>
    </source>
</reference>
<proteinExistence type="predicted"/>
<dbReference type="AlphaFoldDB" id="A0A951UI99"/>
<name>A0A951UI99_9NOST</name>
<gene>
    <name evidence="1" type="ORF">KME32_18385</name>
</gene>
<dbReference type="EMBL" id="JAHHHN010000010">
    <property type="protein sequence ID" value="MBW4563075.1"/>
    <property type="molecule type" value="Genomic_DNA"/>
</dbReference>
<sequence>MTSDQFDLPITIHFSEQTVQLLGGRVQFGLKGMELKLKLKNAEISYDSRYQPERIELSTYEHTEKITANYLPVVCQVTTYGSNSDPAWMFELTISSSVLKGSLQIENLGTLQVRSKPCQLRATVEVSLQHLCLTSVEGLYASNISRNKQTIANIAIKKELLRTKLQPYLSRAEVDYE</sequence>
<evidence type="ECO:0000313" key="1">
    <source>
        <dbReference type="EMBL" id="MBW4563075.1"/>
    </source>
</evidence>
<organism evidence="1 2">
    <name type="scientific">Mojavia pulchra JT2-VF2</name>
    <dbReference type="NCBI Taxonomy" id="287848"/>
    <lineage>
        <taxon>Bacteria</taxon>
        <taxon>Bacillati</taxon>
        <taxon>Cyanobacteriota</taxon>
        <taxon>Cyanophyceae</taxon>
        <taxon>Nostocales</taxon>
        <taxon>Nostocaceae</taxon>
    </lineage>
</organism>
<accession>A0A951UI99</accession>
<evidence type="ECO:0000313" key="2">
    <source>
        <dbReference type="Proteomes" id="UP000715781"/>
    </source>
</evidence>
<comment type="caution">
    <text evidence="1">The sequence shown here is derived from an EMBL/GenBank/DDBJ whole genome shotgun (WGS) entry which is preliminary data.</text>
</comment>
<protein>
    <submittedName>
        <fullName evidence="1">Uncharacterized protein</fullName>
    </submittedName>
</protein>
<reference evidence="1" key="2">
    <citation type="journal article" date="2022" name="Microbiol. Resour. Announc.">
        <title>Metagenome Sequencing to Explore Phylogenomics of Terrestrial Cyanobacteria.</title>
        <authorList>
            <person name="Ward R.D."/>
            <person name="Stajich J.E."/>
            <person name="Johansen J.R."/>
            <person name="Huntemann M."/>
            <person name="Clum A."/>
            <person name="Foster B."/>
            <person name="Foster B."/>
            <person name="Roux S."/>
            <person name="Palaniappan K."/>
            <person name="Varghese N."/>
            <person name="Mukherjee S."/>
            <person name="Reddy T.B.K."/>
            <person name="Daum C."/>
            <person name="Copeland A."/>
            <person name="Chen I.A."/>
            <person name="Ivanova N.N."/>
            <person name="Kyrpides N.C."/>
            <person name="Shapiro N."/>
            <person name="Eloe-Fadrosh E.A."/>
            <person name="Pietrasiak N."/>
        </authorList>
    </citation>
    <scope>NUCLEOTIDE SEQUENCE</scope>
    <source>
        <strain evidence="1">JT2-VF2</strain>
    </source>
</reference>
<dbReference type="Proteomes" id="UP000715781">
    <property type="component" value="Unassembled WGS sequence"/>
</dbReference>